<proteinExistence type="predicted"/>
<organism evidence="1 2">
    <name type="scientific">Flavobacterium piscisymbiosum</name>
    <dbReference type="NCBI Taxonomy" id="2893753"/>
    <lineage>
        <taxon>Bacteria</taxon>
        <taxon>Pseudomonadati</taxon>
        <taxon>Bacteroidota</taxon>
        <taxon>Flavobacteriia</taxon>
        <taxon>Flavobacteriales</taxon>
        <taxon>Flavobacteriaceae</taxon>
        <taxon>Flavobacterium</taxon>
    </lineage>
</organism>
<evidence type="ECO:0008006" key="3">
    <source>
        <dbReference type="Google" id="ProtNLM"/>
    </source>
</evidence>
<dbReference type="EMBL" id="JAJJMM010000001">
    <property type="protein sequence ID" value="MCC9065767.1"/>
    <property type="molecule type" value="Genomic_DNA"/>
</dbReference>
<gene>
    <name evidence="1" type="ORF">LNP81_22470</name>
</gene>
<protein>
    <recommendedName>
        <fullName evidence="3">Lipoprotein</fullName>
    </recommendedName>
</protein>
<dbReference type="RefSeq" id="WP_230039515.1">
    <property type="nucleotide sequence ID" value="NZ_JAJJMM010000001.1"/>
</dbReference>
<reference evidence="1" key="1">
    <citation type="submission" date="2021-11" db="EMBL/GenBank/DDBJ databases">
        <title>Description of novel Flavobacterium species.</title>
        <authorList>
            <person name="Saticioglu I.B."/>
            <person name="Ay H."/>
            <person name="Altun S."/>
            <person name="Duman M."/>
        </authorList>
    </citation>
    <scope>NUCLEOTIDE SEQUENCE</scope>
    <source>
        <strain evidence="1">F-30</strain>
    </source>
</reference>
<keyword evidence="2" id="KW-1185">Reference proteome</keyword>
<evidence type="ECO:0000313" key="2">
    <source>
        <dbReference type="Proteomes" id="UP001430679"/>
    </source>
</evidence>
<comment type="caution">
    <text evidence="1">The sequence shown here is derived from an EMBL/GenBank/DDBJ whole genome shotgun (WGS) entry which is preliminary data.</text>
</comment>
<name>A0ABS8MLJ0_9FLAO</name>
<dbReference type="PROSITE" id="PS51257">
    <property type="entry name" value="PROKAR_LIPOPROTEIN"/>
    <property type="match status" value="1"/>
</dbReference>
<dbReference type="Proteomes" id="UP001430679">
    <property type="component" value="Unassembled WGS sequence"/>
</dbReference>
<accession>A0ABS8MLJ0</accession>
<sequence length="241" mass="28440">MKITLKILILCFLFFSCNKTTKSIDKKLNNKEVSIKQEEKLACAKKETTNNSKEYIQIKFSNLTISMKDYDLSWGDEHPNDRIYETKQDTVFFTLDPGYMLDQPFKIEKTAFDEIELYGQFEIKTGMNTHQDVEEPLCVLEDWKSYTSKWSKLKIDREDMKFVYIESKTDYPINFTIEELKFAVGKHCGPEWLNEIKNAKSVDKSIITFFLTKYVYKIKAKNSQTNKVIEKYIVFYTPTNC</sequence>
<evidence type="ECO:0000313" key="1">
    <source>
        <dbReference type="EMBL" id="MCC9065767.1"/>
    </source>
</evidence>